<dbReference type="VEuPathDB" id="AmoebaDB:ACA1_366240"/>
<keyword evidence="3" id="KW-1185">Reference proteome</keyword>
<dbReference type="EMBL" id="KB008073">
    <property type="protein sequence ID" value="ELR14012.1"/>
    <property type="molecule type" value="Genomic_DNA"/>
</dbReference>
<dbReference type="KEGG" id="acan:ACA1_366240"/>
<proteinExistence type="predicted"/>
<dbReference type="GeneID" id="14914547"/>
<evidence type="ECO:0000256" key="1">
    <source>
        <dbReference type="SAM" id="MobiDB-lite"/>
    </source>
</evidence>
<accession>L8GLX7</accession>
<protein>
    <submittedName>
        <fullName evidence="2">Uncharacterized protein</fullName>
    </submittedName>
</protein>
<feature type="compositionally biased region" description="Basic and acidic residues" evidence="1">
    <location>
        <begin position="144"/>
        <end position="153"/>
    </location>
</feature>
<evidence type="ECO:0000313" key="3">
    <source>
        <dbReference type="Proteomes" id="UP000011083"/>
    </source>
</evidence>
<reference evidence="2 3" key="1">
    <citation type="journal article" date="2013" name="Genome Biol.">
        <title>Genome of Acanthamoeba castellanii highlights extensive lateral gene transfer and early evolution of tyrosine kinase signaling.</title>
        <authorList>
            <person name="Clarke M."/>
            <person name="Lohan A.J."/>
            <person name="Liu B."/>
            <person name="Lagkouvardos I."/>
            <person name="Roy S."/>
            <person name="Zafar N."/>
            <person name="Bertelli C."/>
            <person name="Schilde C."/>
            <person name="Kianianmomeni A."/>
            <person name="Burglin T.R."/>
            <person name="Frech C."/>
            <person name="Turcotte B."/>
            <person name="Kopec K.O."/>
            <person name="Synnott J.M."/>
            <person name="Choo C."/>
            <person name="Paponov I."/>
            <person name="Finkler A."/>
            <person name="Soon Heng Tan C."/>
            <person name="Hutchins A.P."/>
            <person name="Weinmeier T."/>
            <person name="Rattei T."/>
            <person name="Chu J.S."/>
            <person name="Gimenez G."/>
            <person name="Irimia M."/>
            <person name="Rigden D.J."/>
            <person name="Fitzpatrick D.A."/>
            <person name="Lorenzo-Morales J."/>
            <person name="Bateman A."/>
            <person name="Chiu C.H."/>
            <person name="Tang P."/>
            <person name="Hegemann P."/>
            <person name="Fromm H."/>
            <person name="Raoult D."/>
            <person name="Greub G."/>
            <person name="Miranda-Saavedra D."/>
            <person name="Chen N."/>
            <person name="Nash P."/>
            <person name="Ginger M.L."/>
            <person name="Horn M."/>
            <person name="Schaap P."/>
            <person name="Caler L."/>
            <person name="Loftus B."/>
        </authorList>
    </citation>
    <scope>NUCLEOTIDE SEQUENCE [LARGE SCALE GENOMIC DNA]</scope>
    <source>
        <strain evidence="2 3">Neff</strain>
    </source>
</reference>
<gene>
    <name evidence="2" type="ORF">ACA1_366240</name>
</gene>
<feature type="compositionally biased region" description="Acidic residues" evidence="1">
    <location>
        <begin position="154"/>
        <end position="166"/>
    </location>
</feature>
<dbReference type="AlphaFoldDB" id="L8GLX7"/>
<sequence length="257" mass="27907">MAHLRSEEDGLVEEVAGGGESSLGRAVLAVLERLEKRVGLLEERVAEVALATTTESSSTGPSTSLGTMLEDVLVKLYQIEGRVDSIEKRQETTREEKEQRRSDKRRAATALLRQQGYAIPHHHQQRPTMDLASPAGQEAALASDGDHQRHLNEQADDDDGCEEQDLYDESGCSGEDYYAVGDERATTVEAEHQEPAPAAAVADSNLFVGGGVRKPLPAFPTGAGGRRAMTAYLPLSQSSELLLQLAEMELHERQTMA</sequence>
<dbReference type="Proteomes" id="UP000011083">
    <property type="component" value="Unassembled WGS sequence"/>
</dbReference>
<name>L8GLX7_ACACF</name>
<organism evidence="2 3">
    <name type="scientific">Acanthamoeba castellanii (strain ATCC 30010 / Neff)</name>
    <dbReference type="NCBI Taxonomy" id="1257118"/>
    <lineage>
        <taxon>Eukaryota</taxon>
        <taxon>Amoebozoa</taxon>
        <taxon>Discosea</taxon>
        <taxon>Longamoebia</taxon>
        <taxon>Centramoebida</taxon>
        <taxon>Acanthamoebidae</taxon>
        <taxon>Acanthamoeba</taxon>
    </lineage>
</organism>
<evidence type="ECO:0000313" key="2">
    <source>
        <dbReference type="EMBL" id="ELR14012.1"/>
    </source>
</evidence>
<dbReference type="RefSeq" id="XP_004336025.1">
    <property type="nucleotide sequence ID" value="XM_004335977.1"/>
</dbReference>
<feature type="region of interest" description="Disordered" evidence="1">
    <location>
        <begin position="118"/>
        <end position="166"/>
    </location>
</feature>